<dbReference type="OrthoDB" id="8328560at2"/>
<keyword evidence="2 3" id="KW-0975">Bacterial flagellum</keyword>
<feature type="domain" description="Flagellin C-terminal" evidence="5">
    <location>
        <begin position="362"/>
        <end position="444"/>
    </location>
</feature>
<dbReference type="GO" id="GO:0009288">
    <property type="term" value="C:bacterial-type flagellum"/>
    <property type="evidence" value="ECO:0007669"/>
    <property type="project" value="UniProtKB-SubCell"/>
</dbReference>
<evidence type="ECO:0000256" key="3">
    <source>
        <dbReference type="RuleBase" id="RU362073"/>
    </source>
</evidence>
<dbReference type="Pfam" id="PF00669">
    <property type="entry name" value="Flagellin_N"/>
    <property type="match status" value="1"/>
</dbReference>
<name>A0A239BTT7_9RHOB</name>
<comment type="function">
    <text evidence="3">Flagellin is the subunit protein which polymerizes to form the filaments of bacterial flagella.</text>
</comment>
<dbReference type="EMBL" id="FZON01000004">
    <property type="protein sequence ID" value="SNS11326.1"/>
    <property type="molecule type" value="Genomic_DNA"/>
</dbReference>
<feature type="domain" description="Flagellin N-terminal" evidence="4">
    <location>
        <begin position="4"/>
        <end position="139"/>
    </location>
</feature>
<gene>
    <name evidence="6" type="ORF">SAMN04488078_1004140</name>
</gene>
<dbReference type="GO" id="GO:0005198">
    <property type="term" value="F:structural molecule activity"/>
    <property type="evidence" value="ECO:0007669"/>
    <property type="project" value="UniProtKB-UniRule"/>
</dbReference>
<protein>
    <recommendedName>
        <fullName evidence="3">Flagellin</fullName>
    </recommendedName>
</protein>
<dbReference type="RefSeq" id="WP_089276495.1">
    <property type="nucleotide sequence ID" value="NZ_FZON01000004.1"/>
</dbReference>
<dbReference type="PANTHER" id="PTHR42792">
    <property type="entry name" value="FLAGELLIN"/>
    <property type="match status" value="1"/>
</dbReference>
<reference evidence="6 7" key="1">
    <citation type="submission" date="2017-06" db="EMBL/GenBank/DDBJ databases">
        <authorList>
            <person name="Kim H.J."/>
            <person name="Triplett B.A."/>
        </authorList>
    </citation>
    <scope>NUCLEOTIDE SEQUENCE [LARGE SCALE GENOMIC DNA]</scope>
    <source>
        <strain evidence="6 7">DSM 11445</strain>
    </source>
</reference>
<comment type="similarity">
    <text evidence="1 3">Belongs to the bacterial flagellin family.</text>
</comment>
<keyword evidence="6" id="KW-0282">Flagellum</keyword>
<comment type="subcellular location">
    <subcellularLocation>
        <location evidence="3">Secreted</location>
    </subcellularLocation>
    <subcellularLocation>
        <location evidence="3">Bacterial flagellum</location>
    </subcellularLocation>
</comment>
<dbReference type="AlphaFoldDB" id="A0A239BTT7"/>
<evidence type="ECO:0000256" key="2">
    <source>
        <dbReference type="ARBA" id="ARBA00023143"/>
    </source>
</evidence>
<proteinExistence type="inferred from homology"/>
<evidence type="ECO:0000256" key="1">
    <source>
        <dbReference type="ARBA" id="ARBA00005709"/>
    </source>
</evidence>
<dbReference type="PANTHER" id="PTHR42792:SF2">
    <property type="entry name" value="FLAGELLIN"/>
    <property type="match status" value="1"/>
</dbReference>
<sequence length="445" mass="44300">MSSILTNNGAMVALQTLKSINSSLGDTQKEISTGKSVASAKDNSAVWAISKVMEADVKGFKGISDSLNLGQSTVSVARQAAETVTELLTDVKGKIVAAQEENVDRGKIQTDIDALRDQISAVVGAAQFNGLNLLSNTETAAGSGSINILASLDRSGSGVTASDITVGKQDLGTSAGSIDVASAAAVAAASDAASGAANTAAVALTGASAPAAQPTTLAVIGQTAGAGTAAVAAGTGFSIEITAGAGGLATLNTTATAGAQEITYVARDGDTEADVTKGLADAFNKYVSDNSAITDGLGIAAAVNGTSANQLDFTGASNTGDNFSVQVRTYAVADTTIGGRLETLSNVDVTTQAGVDSALTEIEGLIQTAIDSAAAFGSAQGRIETQADFVTSLNDALKSGIGTLVDADMEEASARLQALQVQQQLGVQALSIANQAPQSLLSLFR</sequence>
<accession>A0A239BTT7</accession>
<keyword evidence="6" id="KW-0969">Cilium</keyword>
<dbReference type="Pfam" id="PF00700">
    <property type="entry name" value="Flagellin_C"/>
    <property type="match status" value="1"/>
</dbReference>
<dbReference type="InterPro" id="IPR001492">
    <property type="entry name" value="Flagellin"/>
</dbReference>
<organism evidence="6 7">
    <name type="scientific">Antarctobacter heliothermus</name>
    <dbReference type="NCBI Taxonomy" id="74033"/>
    <lineage>
        <taxon>Bacteria</taxon>
        <taxon>Pseudomonadati</taxon>
        <taxon>Pseudomonadota</taxon>
        <taxon>Alphaproteobacteria</taxon>
        <taxon>Rhodobacterales</taxon>
        <taxon>Roseobacteraceae</taxon>
        <taxon>Antarctobacter</taxon>
    </lineage>
</organism>
<keyword evidence="6" id="KW-0966">Cell projection</keyword>
<keyword evidence="3" id="KW-0964">Secreted</keyword>
<evidence type="ECO:0000259" key="5">
    <source>
        <dbReference type="Pfam" id="PF00700"/>
    </source>
</evidence>
<evidence type="ECO:0000313" key="7">
    <source>
        <dbReference type="Proteomes" id="UP000198440"/>
    </source>
</evidence>
<dbReference type="Proteomes" id="UP000198440">
    <property type="component" value="Unassembled WGS sequence"/>
</dbReference>
<dbReference type="GO" id="GO:0005576">
    <property type="term" value="C:extracellular region"/>
    <property type="evidence" value="ECO:0007669"/>
    <property type="project" value="UniProtKB-SubCell"/>
</dbReference>
<evidence type="ECO:0000313" key="6">
    <source>
        <dbReference type="EMBL" id="SNS11326.1"/>
    </source>
</evidence>
<dbReference type="Gene3D" id="1.20.1330.10">
    <property type="entry name" value="f41 fragment of flagellin, N-terminal domain"/>
    <property type="match status" value="2"/>
</dbReference>
<dbReference type="InterPro" id="IPR046358">
    <property type="entry name" value="Flagellin_C"/>
</dbReference>
<dbReference type="InterPro" id="IPR001029">
    <property type="entry name" value="Flagellin_N"/>
</dbReference>
<evidence type="ECO:0000259" key="4">
    <source>
        <dbReference type="Pfam" id="PF00669"/>
    </source>
</evidence>
<dbReference type="SUPFAM" id="SSF64518">
    <property type="entry name" value="Phase 1 flagellin"/>
    <property type="match status" value="1"/>
</dbReference>